<dbReference type="EC" id="4.2.1.20" evidence="4"/>
<dbReference type="NCBIfam" id="TIGR00262">
    <property type="entry name" value="trpA"/>
    <property type="match status" value="1"/>
</dbReference>
<dbReference type="InterPro" id="IPR002028">
    <property type="entry name" value="Trp_synthase_suA"/>
</dbReference>
<evidence type="ECO:0000313" key="10">
    <source>
        <dbReference type="EMBL" id="SUZ49194.1"/>
    </source>
</evidence>
<evidence type="ECO:0000256" key="3">
    <source>
        <dbReference type="ARBA" id="ARBA00011270"/>
    </source>
</evidence>
<accession>A0A381N555</accession>
<evidence type="ECO:0000256" key="8">
    <source>
        <dbReference type="ARBA" id="ARBA00023239"/>
    </source>
</evidence>
<evidence type="ECO:0000256" key="6">
    <source>
        <dbReference type="ARBA" id="ARBA00022822"/>
    </source>
</evidence>
<dbReference type="InterPro" id="IPR011060">
    <property type="entry name" value="RibuloseP-bd_barrel"/>
</dbReference>
<comment type="subunit">
    <text evidence="3">Tetramer of two alpha and two beta chains.</text>
</comment>
<comment type="function">
    <text evidence="1">The alpha subunit is responsible for the aldol cleavage of indoleglycerol phosphate to indole and glyceraldehyde 3-phosphate.</text>
</comment>
<dbReference type="Pfam" id="PF00290">
    <property type="entry name" value="Trp_syntA"/>
    <property type="match status" value="1"/>
</dbReference>
<dbReference type="EMBL" id="UINC01000108">
    <property type="protein sequence ID" value="SUZ49194.1"/>
    <property type="molecule type" value="Genomic_DNA"/>
</dbReference>
<evidence type="ECO:0000256" key="5">
    <source>
        <dbReference type="ARBA" id="ARBA00022605"/>
    </source>
</evidence>
<protein>
    <recommendedName>
        <fullName evidence="4">tryptophan synthase</fullName>
        <ecNumber evidence="4">4.2.1.20</ecNumber>
    </recommendedName>
</protein>
<evidence type="ECO:0000256" key="4">
    <source>
        <dbReference type="ARBA" id="ARBA00012043"/>
    </source>
</evidence>
<dbReference type="PROSITE" id="PS00167">
    <property type="entry name" value="TRP_SYNTHASE_ALPHA"/>
    <property type="match status" value="1"/>
</dbReference>
<organism evidence="10">
    <name type="scientific">marine metagenome</name>
    <dbReference type="NCBI Taxonomy" id="408172"/>
    <lineage>
        <taxon>unclassified sequences</taxon>
        <taxon>metagenomes</taxon>
        <taxon>ecological metagenomes</taxon>
    </lineage>
</organism>
<dbReference type="AlphaFoldDB" id="A0A381N555"/>
<evidence type="ECO:0000256" key="9">
    <source>
        <dbReference type="ARBA" id="ARBA00049047"/>
    </source>
</evidence>
<dbReference type="GO" id="GO:0004834">
    <property type="term" value="F:tryptophan synthase activity"/>
    <property type="evidence" value="ECO:0007669"/>
    <property type="project" value="UniProtKB-EC"/>
</dbReference>
<dbReference type="CDD" id="cd04724">
    <property type="entry name" value="Tryptophan_synthase_alpha"/>
    <property type="match status" value="1"/>
</dbReference>
<dbReference type="Gene3D" id="3.20.20.70">
    <property type="entry name" value="Aldolase class I"/>
    <property type="match status" value="1"/>
</dbReference>
<dbReference type="GO" id="GO:0005829">
    <property type="term" value="C:cytosol"/>
    <property type="evidence" value="ECO:0007669"/>
    <property type="project" value="TreeGrafter"/>
</dbReference>
<dbReference type="UniPathway" id="UPA00035">
    <property type="reaction ID" value="UER00044"/>
</dbReference>
<comment type="pathway">
    <text evidence="2">Amino-acid biosynthesis; L-tryptophan biosynthesis; L-tryptophan from chorismate: step 5/5.</text>
</comment>
<dbReference type="FunFam" id="3.20.20.70:FF:000037">
    <property type="entry name" value="Tryptophan synthase alpha chain"/>
    <property type="match status" value="1"/>
</dbReference>
<proteinExistence type="inferred from homology"/>
<keyword evidence="6" id="KW-0822">Tryptophan biosynthesis</keyword>
<keyword evidence="8" id="KW-0456">Lyase</keyword>
<dbReference type="InterPro" id="IPR018204">
    <property type="entry name" value="Trp_synthase_alpha_AS"/>
</dbReference>
<evidence type="ECO:0000256" key="1">
    <source>
        <dbReference type="ARBA" id="ARBA00003365"/>
    </source>
</evidence>
<dbReference type="PANTHER" id="PTHR43406:SF1">
    <property type="entry name" value="TRYPTOPHAN SYNTHASE ALPHA CHAIN, CHLOROPLASTIC"/>
    <property type="match status" value="1"/>
</dbReference>
<dbReference type="PANTHER" id="PTHR43406">
    <property type="entry name" value="TRYPTOPHAN SYNTHASE, ALPHA CHAIN"/>
    <property type="match status" value="1"/>
</dbReference>
<keyword evidence="7" id="KW-0057">Aromatic amino acid biosynthesis</keyword>
<evidence type="ECO:0000256" key="2">
    <source>
        <dbReference type="ARBA" id="ARBA00004733"/>
    </source>
</evidence>
<sequence>MSIINETFARLRRKGQTGLVTFVTAGDPSLERSESILLALDDAGSDVLEVGVPFSDPLADGPVIQRASERALRSDTTLASTLGMVGRVRPKLKAPVVIFSYFNLILALGVKEFASRASTAGVDGVLALDLPIEEAGEFRVTMLEAGIDTIFLLSPTTTEERISKAAELGQGFLYGISRLGVTGVRDQIADGAESMTKRIRALTNMPLALGFGVSTPEHVTTIGRIADAAVVGSGLVSVIENTAEESLVEVKVAEYIRWLKSGQLAG</sequence>
<dbReference type="SUPFAM" id="SSF51366">
    <property type="entry name" value="Ribulose-phoshate binding barrel"/>
    <property type="match status" value="1"/>
</dbReference>
<dbReference type="InterPro" id="IPR013785">
    <property type="entry name" value="Aldolase_TIM"/>
</dbReference>
<name>A0A381N555_9ZZZZ</name>
<comment type="catalytic activity">
    <reaction evidence="9">
        <text>(1S,2R)-1-C-(indol-3-yl)glycerol 3-phosphate + L-serine = D-glyceraldehyde 3-phosphate + L-tryptophan + H2O</text>
        <dbReference type="Rhea" id="RHEA:10532"/>
        <dbReference type="ChEBI" id="CHEBI:15377"/>
        <dbReference type="ChEBI" id="CHEBI:33384"/>
        <dbReference type="ChEBI" id="CHEBI:57912"/>
        <dbReference type="ChEBI" id="CHEBI:58866"/>
        <dbReference type="ChEBI" id="CHEBI:59776"/>
        <dbReference type="EC" id="4.2.1.20"/>
    </reaction>
</comment>
<reference evidence="10" key="1">
    <citation type="submission" date="2018-05" db="EMBL/GenBank/DDBJ databases">
        <authorList>
            <person name="Lanie J.A."/>
            <person name="Ng W.-L."/>
            <person name="Kazmierczak K.M."/>
            <person name="Andrzejewski T.M."/>
            <person name="Davidsen T.M."/>
            <person name="Wayne K.J."/>
            <person name="Tettelin H."/>
            <person name="Glass J.I."/>
            <person name="Rusch D."/>
            <person name="Podicherti R."/>
            <person name="Tsui H.-C.T."/>
            <person name="Winkler M.E."/>
        </authorList>
    </citation>
    <scope>NUCLEOTIDE SEQUENCE</scope>
</reference>
<keyword evidence="5" id="KW-0028">Amino-acid biosynthesis</keyword>
<evidence type="ECO:0000256" key="7">
    <source>
        <dbReference type="ARBA" id="ARBA00023141"/>
    </source>
</evidence>
<dbReference type="HAMAP" id="MF_00131">
    <property type="entry name" value="Trp_synth_alpha"/>
    <property type="match status" value="1"/>
</dbReference>
<gene>
    <name evidence="10" type="ORF">METZ01_LOCUS2048</name>
</gene>